<name>A0A0F6U7P5_MICAE</name>
<organism evidence="1 2">
    <name type="scientific">Microcystis aeruginosa NIES-2549</name>
    <dbReference type="NCBI Taxonomy" id="1641812"/>
    <lineage>
        <taxon>Bacteria</taxon>
        <taxon>Bacillati</taxon>
        <taxon>Cyanobacteriota</taxon>
        <taxon>Cyanophyceae</taxon>
        <taxon>Oscillatoriophycideae</taxon>
        <taxon>Chroococcales</taxon>
        <taxon>Microcystaceae</taxon>
        <taxon>Microcystis</taxon>
    </lineage>
</organism>
<gene>
    <name evidence="1" type="ORF">MYAER_3847</name>
</gene>
<proteinExistence type="predicted"/>
<dbReference type="RefSeq" id="WP_046663197.1">
    <property type="nucleotide sequence ID" value="NZ_CP011304.1"/>
</dbReference>
<evidence type="ECO:0000313" key="2">
    <source>
        <dbReference type="Proteomes" id="UP000034103"/>
    </source>
</evidence>
<sequence>MSQIKIRDLEFCQTESLYLGSIQGQGWVLNDLSFQPLFVFDFSHNRIGSFSQGFITAFGIAIGQPITTNS</sequence>
<dbReference type="PATRIC" id="fig|1641812.3.peg.3984"/>
<dbReference type="EMBL" id="CP011304">
    <property type="protein sequence ID" value="AKE66177.1"/>
    <property type="molecule type" value="Genomic_DNA"/>
</dbReference>
<evidence type="ECO:0000313" key="1">
    <source>
        <dbReference type="EMBL" id="AKE66177.1"/>
    </source>
</evidence>
<dbReference type="HOGENOM" id="CLU_2753311_0_0_3"/>
<reference evidence="1 2" key="1">
    <citation type="journal article" date="2015" name="Genome Announc.">
        <title>Complete Genome Sequence of Microcystis aeruginosa NIES-2549, a Bloom-Forming Cyanobacterium from Lake Kasumigaura, Japan.</title>
        <authorList>
            <person name="Yamaguchi H."/>
            <person name="Suzuki S."/>
            <person name="Tanabe Y."/>
            <person name="Osana Y."/>
            <person name="Shimura Y."/>
            <person name="Ishida K."/>
            <person name="Kawachi M."/>
        </authorList>
    </citation>
    <scope>NUCLEOTIDE SEQUENCE [LARGE SCALE GENOMIC DNA]</scope>
    <source>
        <strain evidence="1 2">NIES-2549</strain>
    </source>
</reference>
<protein>
    <submittedName>
        <fullName evidence="1">Uncharacterized protein</fullName>
    </submittedName>
</protein>
<dbReference type="AlphaFoldDB" id="A0A0F6U7P5"/>
<dbReference type="Proteomes" id="UP000034103">
    <property type="component" value="Chromosome"/>
</dbReference>
<accession>A0A0F6U7P5</accession>